<dbReference type="SMART" id="SM00387">
    <property type="entry name" value="HATPase_c"/>
    <property type="match status" value="1"/>
</dbReference>
<organism evidence="10 11">
    <name type="scientific">Bdellovibrio bacteriovorus</name>
    <dbReference type="NCBI Taxonomy" id="959"/>
    <lineage>
        <taxon>Bacteria</taxon>
        <taxon>Pseudomonadati</taxon>
        <taxon>Bdellovibrionota</taxon>
        <taxon>Bdellovibrionia</taxon>
        <taxon>Bdellovibrionales</taxon>
        <taxon>Pseudobdellovibrionaceae</taxon>
        <taxon>Bdellovibrio</taxon>
    </lineage>
</organism>
<dbReference type="InterPro" id="IPR003594">
    <property type="entry name" value="HATPase_dom"/>
</dbReference>
<protein>
    <recommendedName>
        <fullName evidence="2">histidine kinase</fullName>
        <ecNumber evidence="2">2.7.13.3</ecNumber>
    </recommendedName>
</protein>
<dbReference type="PROSITE" id="PS50109">
    <property type="entry name" value="HIS_KIN"/>
    <property type="match status" value="1"/>
</dbReference>
<evidence type="ECO:0000256" key="5">
    <source>
        <dbReference type="ARBA" id="ARBA00022692"/>
    </source>
</evidence>
<sequence>MRRKFFFISLLVLLVTAFSVAGILLTYFRTERLAFLDDQIRQSATSIVESKLSELKTYDDDEADEMISEELGPNRLGKFFVVRRAGEILFSTENVTLLETQIPQDPQWVTVQTEDHFIRALNLKLPRFQNRTLQVGAIVDKSFISLTFVNNRTVVAIFVILFVILIFTWFLSAYLFSPIRNLSRYLNLATKALEDNSEVPVPPERLKKEGRFFGRNEKDEFRQLVRVLAEMVDKINISRKFMKSWTFQMAHELKTPLTIVNRDFEVISEKYGVETRSVQEVQANIDKISLTVSSFLDWAELTSQKIPGNLYVVNVEEVLSPILNNLQKIYGPRIKVNQAQSFQVLSNPLHLDQLLTNTLSNALKYSEGDVEVSFADSILTIRDHGEGIPPEVLTRIGSPFNKSTQKKKGIGLGLAWIKTICDLYGWQYEFKNSEGTEFKVQFPPVIAEAST</sequence>
<evidence type="ECO:0000259" key="9">
    <source>
        <dbReference type="PROSITE" id="PS50109"/>
    </source>
</evidence>
<evidence type="ECO:0000313" key="11">
    <source>
        <dbReference type="Proteomes" id="UP000075320"/>
    </source>
</evidence>
<dbReference type="SUPFAM" id="SSF47384">
    <property type="entry name" value="Homodimeric domain of signal transducing histidine kinase"/>
    <property type="match status" value="1"/>
</dbReference>
<keyword evidence="11" id="KW-1185">Reference proteome</keyword>
<dbReference type="EC" id="2.7.13.3" evidence="2"/>
<evidence type="ECO:0000313" key="10">
    <source>
        <dbReference type="EMBL" id="KYG66192.1"/>
    </source>
</evidence>
<evidence type="ECO:0000256" key="6">
    <source>
        <dbReference type="ARBA" id="ARBA00022777"/>
    </source>
</evidence>
<proteinExistence type="predicted"/>
<evidence type="ECO:0000256" key="2">
    <source>
        <dbReference type="ARBA" id="ARBA00012438"/>
    </source>
</evidence>
<evidence type="ECO:0000256" key="7">
    <source>
        <dbReference type="ARBA" id="ARBA00022989"/>
    </source>
</evidence>
<dbReference type="EMBL" id="LUKE01000001">
    <property type="protein sequence ID" value="KYG66192.1"/>
    <property type="molecule type" value="Genomic_DNA"/>
</dbReference>
<accession>A0A150WNY1</accession>
<name>A0A150WNY1_BDEBC</name>
<keyword evidence="3" id="KW-0597">Phosphoprotein</keyword>
<dbReference type="OrthoDB" id="5297969at2"/>
<gene>
    <name evidence="10" type="ORF">AZI86_03790</name>
</gene>
<dbReference type="RefSeq" id="WP_061833758.1">
    <property type="nucleotide sequence ID" value="NZ_LUKE01000001.1"/>
</dbReference>
<evidence type="ECO:0000256" key="8">
    <source>
        <dbReference type="SAM" id="Phobius"/>
    </source>
</evidence>
<dbReference type="InterPro" id="IPR036890">
    <property type="entry name" value="HATPase_C_sf"/>
</dbReference>
<dbReference type="GO" id="GO:0000155">
    <property type="term" value="F:phosphorelay sensor kinase activity"/>
    <property type="evidence" value="ECO:0007669"/>
    <property type="project" value="InterPro"/>
</dbReference>
<keyword evidence="4" id="KW-0808">Transferase</keyword>
<dbReference type="Gene3D" id="6.10.340.10">
    <property type="match status" value="1"/>
</dbReference>
<dbReference type="InterPro" id="IPR005467">
    <property type="entry name" value="His_kinase_dom"/>
</dbReference>
<keyword evidence="8" id="KW-0472">Membrane</keyword>
<dbReference type="SUPFAM" id="SSF55874">
    <property type="entry name" value="ATPase domain of HSP90 chaperone/DNA topoisomerase II/histidine kinase"/>
    <property type="match status" value="1"/>
</dbReference>
<dbReference type="Gene3D" id="3.30.565.10">
    <property type="entry name" value="Histidine kinase-like ATPase, C-terminal domain"/>
    <property type="match status" value="1"/>
</dbReference>
<keyword evidence="5 8" id="KW-0812">Transmembrane</keyword>
<dbReference type="PANTHER" id="PTHR45436">
    <property type="entry name" value="SENSOR HISTIDINE KINASE YKOH"/>
    <property type="match status" value="1"/>
</dbReference>
<dbReference type="Proteomes" id="UP000075320">
    <property type="component" value="Unassembled WGS sequence"/>
</dbReference>
<dbReference type="Pfam" id="PF02518">
    <property type="entry name" value="HATPase_c"/>
    <property type="match status" value="1"/>
</dbReference>
<evidence type="ECO:0000256" key="1">
    <source>
        <dbReference type="ARBA" id="ARBA00000085"/>
    </source>
</evidence>
<reference evidence="10 11" key="1">
    <citation type="submission" date="2016-03" db="EMBL/GenBank/DDBJ databases">
        <authorList>
            <person name="Ploux O."/>
        </authorList>
    </citation>
    <scope>NUCLEOTIDE SEQUENCE [LARGE SCALE GENOMIC DNA]</scope>
    <source>
        <strain evidence="10 11">R0</strain>
    </source>
</reference>
<keyword evidence="7 8" id="KW-1133">Transmembrane helix</keyword>
<comment type="catalytic activity">
    <reaction evidence="1">
        <text>ATP + protein L-histidine = ADP + protein N-phospho-L-histidine.</text>
        <dbReference type="EC" id="2.7.13.3"/>
    </reaction>
</comment>
<evidence type="ECO:0000256" key="4">
    <source>
        <dbReference type="ARBA" id="ARBA00022679"/>
    </source>
</evidence>
<feature type="domain" description="Histidine kinase" evidence="9">
    <location>
        <begin position="248"/>
        <end position="446"/>
    </location>
</feature>
<dbReference type="AlphaFoldDB" id="A0A150WNY1"/>
<dbReference type="InterPro" id="IPR036097">
    <property type="entry name" value="HisK_dim/P_sf"/>
</dbReference>
<keyword evidence="6" id="KW-0418">Kinase</keyword>
<feature type="transmembrane region" description="Helical" evidence="8">
    <location>
        <begin position="154"/>
        <end position="176"/>
    </location>
</feature>
<dbReference type="PANTHER" id="PTHR45436:SF5">
    <property type="entry name" value="SENSOR HISTIDINE KINASE TRCS"/>
    <property type="match status" value="1"/>
</dbReference>
<evidence type="ECO:0000256" key="3">
    <source>
        <dbReference type="ARBA" id="ARBA00022553"/>
    </source>
</evidence>
<dbReference type="Gene3D" id="1.10.287.130">
    <property type="match status" value="1"/>
</dbReference>
<dbReference type="InterPro" id="IPR050428">
    <property type="entry name" value="TCS_sensor_his_kinase"/>
</dbReference>
<comment type="caution">
    <text evidence="10">The sequence shown here is derived from an EMBL/GenBank/DDBJ whole genome shotgun (WGS) entry which is preliminary data.</text>
</comment>